<comment type="catalytic activity">
    <reaction evidence="1">
        <text>Catalyzes the rearrangement of -S-S- bonds in proteins.</text>
        <dbReference type="EC" id="5.3.4.1"/>
    </reaction>
</comment>
<dbReference type="SUPFAM" id="SSF52833">
    <property type="entry name" value="Thioredoxin-like"/>
    <property type="match status" value="3"/>
</dbReference>
<evidence type="ECO:0000256" key="7">
    <source>
        <dbReference type="ARBA" id="ARBA00022824"/>
    </source>
</evidence>
<name>A0AAD9MU37_9ANNE</name>
<dbReference type="InterPro" id="IPR017937">
    <property type="entry name" value="Thioredoxin_CS"/>
</dbReference>
<keyword evidence="10" id="KW-0676">Redox-active center</keyword>
<comment type="subcellular location">
    <subcellularLocation>
        <location evidence="2">Endoplasmic reticulum lumen</location>
    </subcellularLocation>
</comment>
<dbReference type="Proteomes" id="UP001208570">
    <property type="component" value="Unassembled WGS sequence"/>
</dbReference>
<dbReference type="InterPro" id="IPR005788">
    <property type="entry name" value="PDI_thioredoxin-like_dom"/>
</dbReference>
<evidence type="ECO:0000256" key="5">
    <source>
        <dbReference type="ARBA" id="ARBA00022729"/>
    </source>
</evidence>
<dbReference type="InterPro" id="IPR057305">
    <property type="entry name" value="Thioredox_PDIA6_C"/>
</dbReference>
<dbReference type="PROSITE" id="PS51352">
    <property type="entry name" value="THIOREDOXIN_2"/>
    <property type="match status" value="2"/>
</dbReference>
<dbReference type="GO" id="GO:0003756">
    <property type="term" value="F:protein disulfide isomerase activity"/>
    <property type="evidence" value="ECO:0007669"/>
    <property type="project" value="UniProtKB-EC"/>
</dbReference>
<evidence type="ECO:0000256" key="12">
    <source>
        <dbReference type="SAM" id="MobiDB-lite"/>
    </source>
</evidence>
<organism evidence="14 15">
    <name type="scientific">Paralvinella palmiformis</name>
    <dbReference type="NCBI Taxonomy" id="53620"/>
    <lineage>
        <taxon>Eukaryota</taxon>
        <taxon>Metazoa</taxon>
        <taxon>Spiralia</taxon>
        <taxon>Lophotrochozoa</taxon>
        <taxon>Annelida</taxon>
        <taxon>Polychaeta</taxon>
        <taxon>Sedentaria</taxon>
        <taxon>Canalipalpata</taxon>
        <taxon>Terebellida</taxon>
        <taxon>Terebelliformia</taxon>
        <taxon>Alvinellidae</taxon>
        <taxon>Paralvinella</taxon>
    </lineage>
</organism>
<dbReference type="GO" id="GO:0015035">
    <property type="term" value="F:protein-disulfide reductase activity"/>
    <property type="evidence" value="ECO:0007669"/>
    <property type="project" value="TreeGrafter"/>
</dbReference>
<dbReference type="GO" id="GO:0005788">
    <property type="term" value="C:endoplasmic reticulum lumen"/>
    <property type="evidence" value="ECO:0007669"/>
    <property type="project" value="UniProtKB-SubCell"/>
</dbReference>
<accession>A0AAD9MU37</accession>
<keyword evidence="6" id="KW-0677">Repeat</keyword>
<keyword evidence="8" id="KW-1015">Disulfide bond</keyword>
<dbReference type="AlphaFoldDB" id="A0AAD9MU37"/>
<keyword evidence="15" id="KW-1185">Reference proteome</keyword>
<dbReference type="EC" id="5.3.4.1" evidence="4"/>
<evidence type="ECO:0000256" key="3">
    <source>
        <dbReference type="ARBA" id="ARBA00006347"/>
    </source>
</evidence>
<evidence type="ECO:0000259" key="13">
    <source>
        <dbReference type="PROSITE" id="PS51352"/>
    </source>
</evidence>
<comment type="caution">
    <text evidence="14">The sequence shown here is derived from an EMBL/GenBank/DDBJ whole genome shotgun (WGS) entry which is preliminary data.</text>
</comment>
<evidence type="ECO:0000256" key="10">
    <source>
        <dbReference type="ARBA" id="ARBA00023284"/>
    </source>
</evidence>
<keyword evidence="7" id="KW-0256">Endoplasmic reticulum</keyword>
<evidence type="ECO:0000313" key="15">
    <source>
        <dbReference type="Proteomes" id="UP001208570"/>
    </source>
</evidence>
<dbReference type="EMBL" id="JAODUP010000804">
    <property type="protein sequence ID" value="KAK2143891.1"/>
    <property type="molecule type" value="Genomic_DNA"/>
</dbReference>
<keyword evidence="9" id="KW-0413">Isomerase</keyword>
<evidence type="ECO:0000256" key="6">
    <source>
        <dbReference type="ARBA" id="ARBA00022737"/>
    </source>
</evidence>
<dbReference type="PANTHER" id="PTHR45815:SF3">
    <property type="entry name" value="PROTEIN DISULFIDE-ISOMERASE A6"/>
    <property type="match status" value="1"/>
</dbReference>
<dbReference type="PRINTS" id="PR00421">
    <property type="entry name" value="THIOREDOXIN"/>
</dbReference>
<feature type="region of interest" description="Disordered" evidence="12">
    <location>
        <begin position="159"/>
        <end position="180"/>
    </location>
</feature>
<dbReference type="PANTHER" id="PTHR45815">
    <property type="entry name" value="PROTEIN DISULFIDE-ISOMERASE A6"/>
    <property type="match status" value="1"/>
</dbReference>
<keyword evidence="5" id="KW-0732">Signal</keyword>
<reference evidence="14" key="1">
    <citation type="journal article" date="2023" name="Mol. Biol. Evol.">
        <title>Third-Generation Sequencing Reveals the Adaptive Role of the Epigenome in Three Deep-Sea Polychaetes.</title>
        <authorList>
            <person name="Perez M."/>
            <person name="Aroh O."/>
            <person name="Sun Y."/>
            <person name="Lan Y."/>
            <person name="Juniper S.K."/>
            <person name="Young C.R."/>
            <person name="Angers B."/>
            <person name="Qian P.Y."/>
        </authorList>
    </citation>
    <scope>NUCLEOTIDE SEQUENCE</scope>
    <source>
        <strain evidence="14">P08H-3</strain>
    </source>
</reference>
<dbReference type="GO" id="GO:0034976">
    <property type="term" value="P:response to endoplasmic reticulum stress"/>
    <property type="evidence" value="ECO:0007669"/>
    <property type="project" value="TreeGrafter"/>
</dbReference>
<dbReference type="NCBIfam" id="TIGR01126">
    <property type="entry name" value="pdi_dom"/>
    <property type="match status" value="1"/>
</dbReference>
<feature type="domain" description="Thioredoxin" evidence="13">
    <location>
        <begin position="25"/>
        <end position="157"/>
    </location>
</feature>
<evidence type="ECO:0000256" key="4">
    <source>
        <dbReference type="ARBA" id="ARBA00012723"/>
    </source>
</evidence>
<dbReference type="CDD" id="cd02983">
    <property type="entry name" value="P5_C"/>
    <property type="match status" value="1"/>
</dbReference>
<feature type="domain" description="Thioredoxin" evidence="13">
    <location>
        <begin position="173"/>
        <end position="289"/>
    </location>
</feature>
<dbReference type="InterPro" id="IPR036249">
    <property type="entry name" value="Thioredoxin-like_sf"/>
</dbReference>
<dbReference type="PROSITE" id="PS00194">
    <property type="entry name" value="THIOREDOXIN_1"/>
    <property type="match status" value="2"/>
</dbReference>
<protein>
    <recommendedName>
        <fullName evidence="4">protein disulfide-isomerase</fullName>
        <ecNumber evidence="4">5.3.4.1</ecNumber>
    </recommendedName>
</protein>
<evidence type="ECO:0000256" key="1">
    <source>
        <dbReference type="ARBA" id="ARBA00001182"/>
    </source>
</evidence>
<evidence type="ECO:0000256" key="2">
    <source>
        <dbReference type="ARBA" id="ARBA00004319"/>
    </source>
</evidence>
<comment type="similarity">
    <text evidence="3 11">Belongs to the protein disulfide isomerase family.</text>
</comment>
<proteinExistence type="inferred from homology"/>
<evidence type="ECO:0000256" key="11">
    <source>
        <dbReference type="RuleBase" id="RU004208"/>
    </source>
</evidence>
<evidence type="ECO:0000256" key="8">
    <source>
        <dbReference type="ARBA" id="ARBA00023157"/>
    </source>
</evidence>
<dbReference type="Pfam" id="PF24541">
    <property type="entry name" value="Thioredox_PDIA6_C"/>
    <property type="match status" value="1"/>
</dbReference>
<evidence type="ECO:0000256" key="9">
    <source>
        <dbReference type="ARBA" id="ARBA00023235"/>
    </source>
</evidence>
<dbReference type="InterPro" id="IPR013766">
    <property type="entry name" value="Thioredoxin_domain"/>
</dbReference>
<gene>
    <name evidence="14" type="ORF">LSH36_804g00025</name>
</gene>
<sequence>MLCEKSAFFSCFVEVQLSMKILAGLLLIFTATVSGFYTSSDDVVELTPSNFNNLVIHGEGLWLVEFYAPWCGHCQNLAPEWKKAAKALKGVVGVGAVDMDKHQSLGAPYEVGTNKYFFGIYLDYVFCLLLSAGQRTAQSIVDTALSHLKTLVQSRLSGKYSGGGGGSHGTGGSSGGSSDDVIELNDQNFEKMVLQSDDMWLVEFFAPWCGHCKNLAPQWASAATELKGKVKLGALDATVNTVMANRFGVRGYPTIKYFPAGGKDGSAEEYDGGRTSTDIVQWAMDKVAENIPPPELLQLIDGKVLKTACQERQLCMIAILPHILDCQSNCRNDYLDVLKRMGEKYKKRMWGWVWAEAGSQLDAEEALGIGGFGYPAMAAINARKMKFALMKGSFSETGINEFLRELAVGRGSTAPLKDAKLPDINNIEPWDGKDGELPVDEDIDLSDVELDDLDDFDKKEEL</sequence>
<dbReference type="FunFam" id="3.40.30.10:FF:000032">
    <property type="entry name" value="Protein disulfide-isomerase A6 homolog"/>
    <property type="match status" value="1"/>
</dbReference>
<dbReference type="Gene3D" id="3.40.30.10">
    <property type="entry name" value="Glutaredoxin"/>
    <property type="match status" value="2"/>
</dbReference>
<evidence type="ECO:0000313" key="14">
    <source>
        <dbReference type="EMBL" id="KAK2143891.1"/>
    </source>
</evidence>
<feature type="compositionally biased region" description="Gly residues" evidence="12">
    <location>
        <begin position="160"/>
        <end position="175"/>
    </location>
</feature>
<dbReference type="CDD" id="cd03001">
    <property type="entry name" value="PDI_a_P5"/>
    <property type="match status" value="1"/>
</dbReference>
<dbReference type="Pfam" id="PF00085">
    <property type="entry name" value="Thioredoxin"/>
    <property type="match status" value="2"/>
</dbReference>